<accession>A0A3Q3IZP0</accession>
<keyword evidence="1" id="KW-0472">Membrane</keyword>
<feature type="transmembrane region" description="Helical" evidence="1">
    <location>
        <begin position="43"/>
        <end position="61"/>
    </location>
</feature>
<keyword evidence="1" id="KW-0812">Transmembrane</keyword>
<organism evidence="3 4">
    <name type="scientific">Monopterus albus</name>
    <name type="common">Swamp eel</name>
    <dbReference type="NCBI Taxonomy" id="43700"/>
    <lineage>
        <taxon>Eukaryota</taxon>
        <taxon>Metazoa</taxon>
        <taxon>Chordata</taxon>
        <taxon>Craniata</taxon>
        <taxon>Vertebrata</taxon>
        <taxon>Euteleostomi</taxon>
        <taxon>Actinopterygii</taxon>
        <taxon>Neopterygii</taxon>
        <taxon>Teleostei</taxon>
        <taxon>Neoteleostei</taxon>
        <taxon>Acanthomorphata</taxon>
        <taxon>Anabantaria</taxon>
        <taxon>Synbranchiformes</taxon>
        <taxon>Synbranchidae</taxon>
        <taxon>Monopterus</taxon>
    </lineage>
</organism>
<feature type="chain" id="PRO_5018572653" description="Secreted protein" evidence="2">
    <location>
        <begin position="20"/>
        <end position="115"/>
    </location>
</feature>
<keyword evidence="1" id="KW-1133">Transmembrane helix</keyword>
<feature type="signal peptide" evidence="2">
    <location>
        <begin position="1"/>
        <end position="19"/>
    </location>
</feature>
<reference evidence="3" key="1">
    <citation type="submission" date="2025-08" db="UniProtKB">
        <authorList>
            <consortium name="Ensembl"/>
        </authorList>
    </citation>
    <scope>IDENTIFICATION</scope>
</reference>
<sequence>MSHVRHCVPLFLLLPVICAGPGPWPGRGHVTRLFGSTWKLKHMVLSVSTLYPVMLIYSVHVTSMSCPCCKGDPSSVTKGSWPKVCGQINQSHFIHHKLCNSLSFAAFLVVLFTSN</sequence>
<reference evidence="3" key="2">
    <citation type="submission" date="2025-09" db="UniProtKB">
        <authorList>
            <consortium name="Ensembl"/>
        </authorList>
    </citation>
    <scope>IDENTIFICATION</scope>
</reference>
<evidence type="ECO:0000313" key="4">
    <source>
        <dbReference type="Proteomes" id="UP000261600"/>
    </source>
</evidence>
<dbReference type="Proteomes" id="UP000261600">
    <property type="component" value="Unplaced"/>
</dbReference>
<evidence type="ECO:0000256" key="2">
    <source>
        <dbReference type="SAM" id="SignalP"/>
    </source>
</evidence>
<keyword evidence="4" id="KW-1185">Reference proteome</keyword>
<evidence type="ECO:0008006" key="5">
    <source>
        <dbReference type="Google" id="ProtNLM"/>
    </source>
</evidence>
<dbReference type="Ensembl" id="ENSMALT00000011439.1">
    <property type="protein sequence ID" value="ENSMALP00000011199.1"/>
    <property type="gene ID" value="ENSMALG00000007964.1"/>
</dbReference>
<name>A0A3Q3IZP0_MONAL</name>
<evidence type="ECO:0000256" key="1">
    <source>
        <dbReference type="SAM" id="Phobius"/>
    </source>
</evidence>
<dbReference type="AlphaFoldDB" id="A0A3Q3IZP0"/>
<protein>
    <recommendedName>
        <fullName evidence="5">Secreted protein</fullName>
    </recommendedName>
</protein>
<keyword evidence="2" id="KW-0732">Signal</keyword>
<proteinExistence type="predicted"/>
<evidence type="ECO:0000313" key="3">
    <source>
        <dbReference type="Ensembl" id="ENSMALP00000011199.1"/>
    </source>
</evidence>